<evidence type="ECO:0000313" key="10">
    <source>
        <dbReference type="EMBL" id="CAD9822655.1"/>
    </source>
</evidence>
<evidence type="ECO:0000256" key="4">
    <source>
        <dbReference type="ARBA" id="ARBA00022989"/>
    </source>
</evidence>
<sequence length="430" mass="48382">MMTPTQSPGAGYRDDEGTSMGDEEQQDLISPPRPVGGPRQRRNFNEQQGSLGGNQYSDGEYSHVSSYVPRQPLESKTYGGYGPVHNNEDNLPSDWTYICGDVDDKGEGHYYRDDFNDQSWSCTFGTGEENGIWMNTRDQAGTIMAFMVWFLLGYSALTITLLAQTGGIPPFLSMFYVILVCMALACHAKTTFSDPGSVPQSAVPMESQRQLRQNLSMCSQCQTFKPPFSHHCRICNRCISRMDHHCPWMNNCVGMGNLKHFLLFLIYTWLCSAFSLLLLGWNYFFCADETCTFTVVLVQLVRVMTLLSVGAFLFTSSMLMNVCYGLMTGIGTIDRLKKKANDTMNFSEEEPIPLKDVFGIGPLYTWAFPMDPMFENYDRVVGFSTPQRLLREQMKENPNAPKSNSNSNSNSNDTYSFQTAPSVISRDFTA</sequence>
<feature type="compositionally biased region" description="Polar residues" evidence="8">
    <location>
        <begin position="413"/>
        <end position="422"/>
    </location>
</feature>
<accession>A0A7S2UKB9</accession>
<reference evidence="10" key="1">
    <citation type="submission" date="2021-01" db="EMBL/GenBank/DDBJ databases">
        <authorList>
            <person name="Corre E."/>
            <person name="Pelletier E."/>
            <person name="Niang G."/>
            <person name="Scheremetjew M."/>
            <person name="Finn R."/>
            <person name="Kale V."/>
            <person name="Holt S."/>
            <person name="Cochrane G."/>
            <person name="Meng A."/>
            <person name="Brown T."/>
            <person name="Cohen L."/>
        </authorList>
    </citation>
    <scope>NUCLEOTIDE SEQUENCE</scope>
    <source>
        <strain evidence="10">CCMP2084</strain>
    </source>
</reference>
<feature type="region of interest" description="Disordered" evidence="8">
    <location>
        <begin position="396"/>
        <end position="430"/>
    </location>
</feature>
<evidence type="ECO:0000256" key="2">
    <source>
        <dbReference type="ARBA" id="ARBA00022679"/>
    </source>
</evidence>
<proteinExistence type="inferred from homology"/>
<dbReference type="AlphaFoldDB" id="A0A7S2UKB9"/>
<organism evidence="10">
    <name type="scientific">Attheya septentrionalis</name>
    <dbReference type="NCBI Taxonomy" id="420275"/>
    <lineage>
        <taxon>Eukaryota</taxon>
        <taxon>Sar</taxon>
        <taxon>Stramenopiles</taxon>
        <taxon>Ochrophyta</taxon>
        <taxon>Bacillariophyta</taxon>
        <taxon>Coscinodiscophyceae</taxon>
        <taxon>Chaetocerotophycidae</taxon>
        <taxon>Chaetocerotales</taxon>
        <taxon>Attheyaceae</taxon>
        <taxon>Attheya</taxon>
    </lineage>
</organism>
<keyword evidence="5 7" id="KW-0472">Membrane</keyword>
<name>A0A7S2UKB9_9STRA</name>
<comment type="catalytic activity">
    <reaction evidence="7">
        <text>L-cysteinyl-[protein] + hexadecanoyl-CoA = S-hexadecanoyl-L-cysteinyl-[protein] + CoA</text>
        <dbReference type="Rhea" id="RHEA:36683"/>
        <dbReference type="Rhea" id="RHEA-COMP:10131"/>
        <dbReference type="Rhea" id="RHEA-COMP:11032"/>
        <dbReference type="ChEBI" id="CHEBI:29950"/>
        <dbReference type="ChEBI" id="CHEBI:57287"/>
        <dbReference type="ChEBI" id="CHEBI:57379"/>
        <dbReference type="ChEBI" id="CHEBI:74151"/>
        <dbReference type="EC" id="2.3.1.225"/>
    </reaction>
</comment>
<evidence type="ECO:0000256" key="7">
    <source>
        <dbReference type="RuleBase" id="RU079119"/>
    </source>
</evidence>
<feature type="compositionally biased region" description="Polar residues" evidence="8">
    <location>
        <begin position="45"/>
        <end position="57"/>
    </location>
</feature>
<dbReference type="GO" id="GO:0016020">
    <property type="term" value="C:membrane"/>
    <property type="evidence" value="ECO:0007669"/>
    <property type="project" value="UniProtKB-SubCell"/>
</dbReference>
<evidence type="ECO:0000256" key="3">
    <source>
        <dbReference type="ARBA" id="ARBA00022692"/>
    </source>
</evidence>
<keyword evidence="6 7" id="KW-0012">Acyltransferase</keyword>
<dbReference type="GO" id="GO:0019706">
    <property type="term" value="F:protein-cysteine S-palmitoyltransferase activity"/>
    <property type="evidence" value="ECO:0007669"/>
    <property type="project" value="UniProtKB-EC"/>
</dbReference>
<comment type="domain">
    <text evidence="7">The DHHC domain is required for palmitoyltransferase activity.</text>
</comment>
<evidence type="ECO:0000256" key="1">
    <source>
        <dbReference type="ARBA" id="ARBA00004141"/>
    </source>
</evidence>
<evidence type="ECO:0000256" key="5">
    <source>
        <dbReference type="ARBA" id="ARBA00023136"/>
    </source>
</evidence>
<dbReference type="InterPro" id="IPR039859">
    <property type="entry name" value="PFA4/ZDH16/20/ERF2-like"/>
</dbReference>
<keyword evidence="2 7" id="KW-0808">Transferase</keyword>
<dbReference type="EC" id="2.3.1.225" evidence="7"/>
<feature type="transmembrane region" description="Helical" evidence="7">
    <location>
        <begin position="143"/>
        <end position="162"/>
    </location>
</feature>
<evidence type="ECO:0000256" key="8">
    <source>
        <dbReference type="SAM" id="MobiDB-lite"/>
    </source>
</evidence>
<evidence type="ECO:0000256" key="6">
    <source>
        <dbReference type="ARBA" id="ARBA00023315"/>
    </source>
</evidence>
<feature type="transmembrane region" description="Helical" evidence="7">
    <location>
        <begin position="261"/>
        <end position="284"/>
    </location>
</feature>
<gene>
    <name evidence="10" type="ORF">ASEP1449_LOCUS14489</name>
</gene>
<comment type="similarity">
    <text evidence="7">Belongs to the DHHC palmitoyltransferase family.</text>
</comment>
<comment type="subcellular location">
    <subcellularLocation>
        <location evidence="1">Membrane</location>
        <topology evidence="1">Multi-pass membrane protein</topology>
    </subcellularLocation>
</comment>
<feature type="region of interest" description="Disordered" evidence="8">
    <location>
        <begin position="1"/>
        <end position="62"/>
    </location>
</feature>
<feature type="transmembrane region" description="Helical" evidence="7">
    <location>
        <begin position="168"/>
        <end position="186"/>
    </location>
</feature>
<keyword evidence="4 7" id="KW-1133">Transmembrane helix</keyword>
<feature type="domain" description="Palmitoyltransferase DHHC" evidence="9">
    <location>
        <begin position="214"/>
        <end position="338"/>
    </location>
</feature>
<keyword evidence="3 7" id="KW-0812">Transmembrane</keyword>
<feature type="compositionally biased region" description="Low complexity" evidence="8">
    <location>
        <begin position="403"/>
        <end position="412"/>
    </location>
</feature>
<dbReference type="InterPro" id="IPR001594">
    <property type="entry name" value="Palmitoyltrfase_DHHC"/>
</dbReference>
<dbReference type="PANTHER" id="PTHR12246">
    <property type="entry name" value="PALMITOYLTRANSFERASE ZDHHC16"/>
    <property type="match status" value="1"/>
</dbReference>
<evidence type="ECO:0000259" key="9">
    <source>
        <dbReference type="Pfam" id="PF01529"/>
    </source>
</evidence>
<dbReference type="EMBL" id="HBHQ01021469">
    <property type="protein sequence ID" value="CAD9822655.1"/>
    <property type="molecule type" value="Transcribed_RNA"/>
</dbReference>
<dbReference type="Pfam" id="PF01529">
    <property type="entry name" value="DHHC"/>
    <property type="match status" value="1"/>
</dbReference>
<feature type="transmembrane region" description="Helical" evidence="7">
    <location>
        <begin position="304"/>
        <end position="327"/>
    </location>
</feature>
<dbReference type="PROSITE" id="PS50216">
    <property type="entry name" value="DHHC"/>
    <property type="match status" value="1"/>
</dbReference>
<protein>
    <recommendedName>
        <fullName evidence="7">Palmitoyltransferase</fullName>
        <ecNumber evidence="7">2.3.1.225</ecNumber>
    </recommendedName>
</protein>